<proteinExistence type="inferred from homology"/>
<reference evidence="4" key="4">
    <citation type="submission" date="2023-01" db="EMBL/GenBank/DDBJ databases">
        <title>Genome analysis of 13 Lactobacillus isolated from gut of wild boar.</title>
        <authorList>
            <person name="Papp P."/>
            <person name="Libisch B."/>
            <person name="Nagy T."/>
            <person name="Olasz F."/>
        </authorList>
    </citation>
    <scope>NUCLEOTIDE SEQUENCE</scope>
    <source>
        <strain evidence="4">F108</strain>
    </source>
</reference>
<gene>
    <name evidence="5" type="ORF">LM011_00710</name>
    <name evidence="6" type="ORF">LMUP508_00428</name>
    <name evidence="3" type="ORF">LX03_07335</name>
    <name evidence="4" type="ORF">PO158_05790</name>
</gene>
<sequence>MAEDSNIILNSEDQSLGTIQIAPRVLEIIAGIAAGQIEGVSRMHGSIANSVSELLGRSDHRRGVKLSNSDDELSIDVDVYLEYGVSVPKVAAEIQDKIKQQVTLMTDLSVKEVNVHVQGVITEKEEQQVDPNDIFGEHENKDGEE</sequence>
<organism evidence="3 7">
    <name type="scientific">Limosilactobacillus mucosae</name>
    <name type="common">Lactobacillus mucosae</name>
    <dbReference type="NCBI Taxonomy" id="97478"/>
    <lineage>
        <taxon>Bacteria</taxon>
        <taxon>Bacillati</taxon>
        <taxon>Bacillota</taxon>
        <taxon>Bacilli</taxon>
        <taxon>Lactobacillales</taxon>
        <taxon>Lactobacillaceae</taxon>
        <taxon>Limosilactobacillus</taxon>
    </lineage>
</organism>
<dbReference type="InterPro" id="IPR005531">
    <property type="entry name" value="Asp23"/>
</dbReference>
<evidence type="ECO:0000313" key="6">
    <source>
        <dbReference type="EMBL" id="VTZ88650.1"/>
    </source>
</evidence>
<evidence type="ECO:0000256" key="2">
    <source>
        <dbReference type="SAM" id="MobiDB-lite"/>
    </source>
</evidence>
<reference evidence="6 8" key="2">
    <citation type="submission" date="2019-06" db="EMBL/GenBank/DDBJ databases">
        <authorList>
            <person name="Rodrigo-Torres L."/>
            <person name="Arahal R. D."/>
            <person name="Lucena T."/>
        </authorList>
    </citation>
    <scope>NUCLEOTIDE SEQUENCE [LARGE SCALE GENOMIC DNA]</scope>
    <source>
        <strain evidence="6 8">INIA P508</strain>
    </source>
</reference>
<dbReference type="EMBL" id="JROC01000034">
    <property type="protein sequence ID" value="KGL66645.1"/>
    <property type="molecule type" value="Genomic_DNA"/>
</dbReference>
<evidence type="ECO:0000256" key="1">
    <source>
        <dbReference type="ARBA" id="ARBA00005721"/>
    </source>
</evidence>
<evidence type="ECO:0000313" key="9">
    <source>
        <dbReference type="Proteomes" id="UP000593929"/>
    </source>
</evidence>
<dbReference type="Proteomes" id="UP001218021">
    <property type="component" value="Unassembled WGS sequence"/>
</dbReference>
<dbReference type="EMBL" id="CABFNH010000005">
    <property type="protein sequence ID" value="VTZ88650.1"/>
    <property type="molecule type" value="Genomic_DNA"/>
</dbReference>
<dbReference type="RefSeq" id="WP_006499577.1">
    <property type="nucleotide sequence ID" value="NZ_CABFNH010000005.1"/>
</dbReference>
<dbReference type="PANTHER" id="PTHR34297:SF1">
    <property type="entry name" value="ASP23_GLS24 FAMILY ENVELOPE STRESS RESPONSE PROTEIN"/>
    <property type="match status" value="1"/>
</dbReference>
<dbReference type="Pfam" id="PF03780">
    <property type="entry name" value="Asp23"/>
    <property type="match status" value="1"/>
</dbReference>
<dbReference type="EMBL" id="CP062966">
    <property type="protein sequence ID" value="QOL69743.1"/>
    <property type="molecule type" value="Genomic_DNA"/>
</dbReference>
<dbReference type="EMBL" id="JAQOND010000025">
    <property type="protein sequence ID" value="MDC2827794.1"/>
    <property type="molecule type" value="Genomic_DNA"/>
</dbReference>
<comment type="similarity">
    <text evidence="1">Belongs to the asp23 family.</text>
</comment>
<dbReference type="AlphaFoldDB" id="A0A099YDI7"/>
<evidence type="ECO:0000313" key="3">
    <source>
        <dbReference type="EMBL" id="KGL66645.1"/>
    </source>
</evidence>
<protein>
    <submittedName>
        <fullName evidence="3 6">Alkaline shock protein</fullName>
    </submittedName>
    <submittedName>
        <fullName evidence="4">Asp23/Gls24 family envelope stress response protein</fullName>
    </submittedName>
</protein>
<evidence type="ECO:0000313" key="5">
    <source>
        <dbReference type="EMBL" id="QOL69743.1"/>
    </source>
</evidence>
<dbReference type="GeneID" id="57114534"/>
<feature type="compositionally biased region" description="Basic and acidic residues" evidence="2">
    <location>
        <begin position="135"/>
        <end position="145"/>
    </location>
</feature>
<dbReference type="Proteomes" id="UP000030001">
    <property type="component" value="Unassembled WGS sequence"/>
</dbReference>
<reference evidence="3 7" key="1">
    <citation type="submission" date="2014-09" db="EMBL/GenBank/DDBJ databases">
        <title>Lactobacillus mucosae CRL573 Genome Sequencing.</title>
        <authorList>
            <person name="Bleckwedel J."/>
            <person name="Teran L.C."/>
            <person name="Bonacina J."/>
            <person name="Saavedra L."/>
            <person name="Mozzi F.B."/>
            <person name="Raya R.R."/>
        </authorList>
    </citation>
    <scope>NUCLEOTIDE SEQUENCE [LARGE SCALE GENOMIC DNA]</scope>
    <source>
        <strain evidence="3 7">CRL573</strain>
    </source>
</reference>
<evidence type="ECO:0000313" key="7">
    <source>
        <dbReference type="Proteomes" id="UP000030001"/>
    </source>
</evidence>
<name>A0A099YDI7_LIMMU</name>
<accession>A0A099YDI7</accession>
<evidence type="ECO:0000313" key="4">
    <source>
        <dbReference type="EMBL" id="MDC2827794.1"/>
    </source>
</evidence>
<dbReference type="PANTHER" id="PTHR34297">
    <property type="entry name" value="HYPOTHETICAL CYTOSOLIC PROTEIN-RELATED"/>
    <property type="match status" value="1"/>
</dbReference>
<dbReference type="Proteomes" id="UP000365705">
    <property type="component" value="Unassembled WGS sequence"/>
</dbReference>
<dbReference type="Proteomes" id="UP000593929">
    <property type="component" value="Chromosome"/>
</dbReference>
<feature type="region of interest" description="Disordered" evidence="2">
    <location>
        <begin position="124"/>
        <end position="145"/>
    </location>
</feature>
<evidence type="ECO:0000313" key="8">
    <source>
        <dbReference type="Proteomes" id="UP000365705"/>
    </source>
</evidence>
<reference evidence="5 9" key="3">
    <citation type="submission" date="2020-10" db="EMBL/GenBank/DDBJ databases">
        <title>Genome sequencing of Lactobacillus mucosae KCTC 21011.</title>
        <authorList>
            <person name="Kim J."/>
        </authorList>
    </citation>
    <scope>NUCLEOTIDE SEQUENCE [LARGE SCALE GENOMIC DNA]</scope>
    <source>
        <strain evidence="5 9">LM011</strain>
    </source>
</reference>